<keyword evidence="5 7" id="KW-0472">Membrane</keyword>
<keyword evidence="9" id="KW-1185">Reference proteome</keyword>
<keyword evidence="3 7" id="KW-0812">Transmembrane</keyword>
<feature type="region of interest" description="Disordered" evidence="6">
    <location>
        <begin position="141"/>
        <end position="196"/>
    </location>
</feature>
<accession>A0A1V2IFV8</accession>
<name>A0A1V2IFV8_9ACTN</name>
<feature type="compositionally biased region" description="Basic and acidic residues" evidence="6">
    <location>
        <begin position="183"/>
        <end position="192"/>
    </location>
</feature>
<reference evidence="9" key="1">
    <citation type="submission" date="2016-10" db="EMBL/GenBank/DDBJ databases">
        <title>Frankia sp. NRRL B-16386 Genome sequencing.</title>
        <authorList>
            <person name="Ghodhbane-Gtari F."/>
            <person name="Swanson E."/>
            <person name="Gueddou A."/>
            <person name="Hezbri K."/>
            <person name="Ktari K."/>
            <person name="Nouioui I."/>
            <person name="Morris K."/>
            <person name="Simpson S."/>
            <person name="Abebe-Akele F."/>
            <person name="Thomas K."/>
            <person name="Gtari M."/>
            <person name="Tisa L.S."/>
        </authorList>
    </citation>
    <scope>NUCLEOTIDE SEQUENCE [LARGE SCALE GENOMIC DNA]</scope>
    <source>
        <strain evidence="9">NRRL B-16386</strain>
    </source>
</reference>
<feature type="transmembrane region" description="Helical" evidence="7">
    <location>
        <begin position="64"/>
        <end position="80"/>
    </location>
</feature>
<feature type="transmembrane region" description="Helical" evidence="7">
    <location>
        <begin position="314"/>
        <end position="332"/>
    </location>
</feature>
<feature type="transmembrane region" description="Helical" evidence="7">
    <location>
        <begin position="508"/>
        <end position="536"/>
    </location>
</feature>
<dbReference type="Pfam" id="PF02653">
    <property type="entry name" value="BPD_transp_2"/>
    <property type="match status" value="1"/>
</dbReference>
<sequence length="581" mass="59356">MPSVAERVAQLRAEDRPPDGWAGAATTTGTADALAAAEAGNVGDGEGVEGFGDEAGPGRWGRRLGGCLVLAALAALVTGPSGNADRPLAGASGSLAGERGVLFLAAALLAWAGLTGWPRLRGLLGRPAAYLTGVAAEWTQDARDRSGSSGRRRPSLDEAVSRRDRMVAEAQPRPATSARVGPKRPDQREDSAHLVPPSDRTWAVRSKWVIWPAPRVPTEPPAPTSASGRLAAGLAVGAPAVEAGTSGRRRWYRRPWARCAGYALALGAAAGAPLVVSTTVRQAMVNDIGLYALLALGLSIVVGRAGLLDLGHVAFCAIGAYTAAYLCAPGAMPWHAPVTVSPLVAMPAAMAAAALAGLALGAPLLRRHADLLSMVTLAFGGVVQLVANNADGITGGAGGVFGVPPPSVRIGGLHYGFGLDPLPYYYLLLGLVVLVMAALAGWDRTRAARACAAQRQDEVAAGALGVRAAGMRLLAFTTGAAVAGLVGAVLAAKQFFNPQTFSPQASMLVLAIVVVGGAGSRLGAVLGAVVLQGLAFLLRDHVPAADRFLYFGALVMIMTALRPRRLLPAGLQRVGPRDGGP</sequence>
<feature type="transmembrane region" description="Helical" evidence="7">
    <location>
        <begin position="371"/>
        <end position="387"/>
    </location>
</feature>
<feature type="transmembrane region" description="Helical" evidence="7">
    <location>
        <begin position="288"/>
        <end position="307"/>
    </location>
</feature>
<evidence type="ECO:0000256" key="6">
    <source>
        <dbReference type="SAM" id="MobiDB-lite"/>
    </source>
</evidence>
<feature type="transmembrane region" description="Helical" evidence="7">
    <location>
        <begin position="424"/>
        <end position="442"/>
    </location>
</feature>
<dbReference type="InterPro" id="IPR043428">
    <property type="entry name" value="LivM-like"/>
</dbReference>
<evidence type="ECO:0008006" key="10">
    <source>
        <dbReference type="Google" id="ProtNLM"/>
    </source>
</evidence>
<comment type="caution">
    <text evidence="8">The sequence shown here is derived from an EMBL/GenBank/DDBJ whole genome shotgun (WGS) entry which is preliminary data.</text>
</comment>
<feature type="compositionally biased region" description="Basic and acidic residues" evidence="6">
    <location>
        <begin position="154"/>
        <end position="167"/>
    </location>
</feature>
<feature type="transmembrane region" description="Helical" evidence="7">
    <location>
        <begin position="344"/>
        <end position="364"/>
    </location>
</feature>
<organism evidence="8 9">
    <name type="scientific">Pseudofrankia asymbiotica</name>
    <dbReference type="NCBI Taxonomy" id="1834516"/>
    <lineage>
        <taxon>Bacteria</taxon>
        <taxon>Bacillati</taxon>
        <taxon>Actinomycetota</taxon>
        <taxon>Actinomycetes</taxon>
        <taxon>Frankiales</taxon>
        <taxon>Frankiaceae</taxon>
        <taxon>Pseudofrankia</taxon>
    </lineage>
</organism>
<dbReference type="PANTHER" id="PTHR30482:SF10">
    <property type="entry name" value="HIGH-AFFINITY BRANCHED-CHAIN AMINO ACID TRANSPORT PROTEIN BRAE"/>
    <property type="match status" value="1"/>
</dbReference>
<proteinExistence type="predicted"/>
<dbReference type="CDD" id="cd06581">
    <property type="entry name" value="TM_PBP1_LivM_like"/>
    <property type="match status" value="1"/>
</dbReference>
<evidence type="ECO:0000256" key="7">
    <source>
        <dbReference type="SAM" id="Phobius"/>
    </source>
</evidence>
<dbReference type="Proteomes" id="UP000188929">
    <property type="component" value="Unassembled WGS sequence"/>
</dbReference>
<evidence type="ECO:0000256" key="3">
    <source>
        <dbReference type="ARBA" id="ARBA00022692"/>
    </source>
</evidence>
<feature type="transmembrane region" description="Helical" evidence="7">
    <location>
        <begin position="100"/>
        <end position="117"/>
    </location>
</feature>
<dbReference type="PANTHER" id="PTHR30482">
    <property type="entry name" value="HIGH-AFFINITY BRANCHED-CHAIN AMINO ACID TRANSPORT SYSTEM PERMEASE"/>
    <property type="match status" value="1"/>
</dbReference>
<feature type="transmembrane region" description="Helical" evidence="7">
    <location>
        <begin position="473"/>
        <end position="496"/>
    </location>
</feature>
<evidence type="ECO:0000256" key="5">
    <source>
        <dbReference type="ARBA" id="ARBA00023136"/>
    </source>
</evidence>
<gene>
    <name evidence="8" type="ORF">BL253_07785</name>
</gene>
<keyword evidence="2" id="KW-1003">Cell membrane</keyword>
<feature type="transmembrane region" description="Helical" evidence="7">
    <location>
        <begin position="256"/>
        <end position="276"/>
    </location>
</feature>
<dbReference type="STRING" id="1834516.BL253_07785"/>
<evidence type="ECO:0000313" key="9">
    <source>
        <dbReference type="Proteomes" id="UP000188929"/>
    </source>
</evidence>
<evidence type="ECO:0000256" key="2">
    <source>
        <dbReference type="ARBA" id="ARBA00022475"/>
    </source>
</evidence>
<evidence type="ECO:0000313" key="8">
    <source>
        <dbReference type="EMBL" id="ONH31997.1"/>
    </source>
</evidence>
<keyword evidence="4 7" id="KW-1133">Transmembrane helix</keyword>
<dbReference type="AlphaFoldDB" id="A0A1V2IFV8"/>
<protein>
    <recommendedName>
        <fullName evidence="10">Branched-chain amino acid ABC transporter permease</fullName>
    </recommendedName>
</protein>
<comment type="subcellular location">
    <subcellularLocation>
        <location evidence="1">Cell membrane</location>
        <topology evidence="1">Multi-pass membrane protein</topology>
    </subcellularLocation>
</comment>
<evidence type="ECO:0000256" key="4">
    <source>
        <dbReference type="ARBA" id="ARBA00022989"/>
    </source>
</evidence>
<dbReference type="EMBL" id="MOMC01000014">
    <property type="protein sequence ID" value="ONH31997.1"/>
    <property type="molecule type" value="Genomic_DNA"/>
</dbReference>
<dbReference type="GO" id="GO:0005886">
    <property type="term" value="C:plasma membrane"/>
    <property type="evidence" value="ECO:0007669"/>
    <property type="project" value="UniProtKB-SubCell"/>
</dbReference>
<evidence type="ECO:0000256" key="1">
    <source>
        <dbReference type="ARBA" id="ARBA00004651"/>
    </source>
</evidence>
<dbReference type="GO" id="GO:0015658">
    <property type="term" value="F:branched-chain amino acid transmembrane transporter activity"/>
    <property type="evidence" value="ECO:0007669"/>
    <property type="project" value="InterPro"/>
</dbReference>
<dbReference type="InterPro" id="IPR001851">
    <property type="entry name" value="ABC_transp_permease"/>
</dbReference>